<feature type="transmembrane region" description="Helical" evidence="9">
    <location>
        <begin position="416"/>
        <end position="443"/>
    </location>
</feature>
<keyword evidence="7 9" id="KW-0472">Membrane</keyword>
<gene>
    <name evidence="11" type="ORF">BD324DRAFT_683154</name>
</gene>
<evidence type="ECO:0000259" key="10">
    <source>
        <dbReference type="Pfam" id="PF01699"/>
    </source>
</evidence>
<feature type="domain" description="Sodium/calcium exchanger membrane region" evidence="10">
    <location>
        <begin position="272"/>
        <end position="442"/>
    </location>
</feature>
<feature type="transmembrane region" description="Helical" evidence="9">
    <location>
        <begin position="247"/>
        <end position="266"/>
    </location>
</feature>
<keyword evidence="12" id="KW-1185">Reference proteome</keyword>
<feature type="transmembrane region" description="Helical" evidence="9">
    <location>
        <begin position="728"/>
        <end position="749"/>
    </location>
</feature>
<sequence length="782" mass="84417">MVNLLTTEPDPEPDIPPLAVHHQQLNNNDNKNQEQPLHGIATRSDPPTHTPTPHHHHSHDNNAQSAPITAAHAPLDEEGDTITPDQMVPDRTHLSGHTRQPSILLTRPEVSVPSHEVHTSKSNSQSGRPRLSTPPIDGTTYLRVKDFASSAPTKAWNAVTSTVGAVGATAVKGANRVTLPSIDPKAKVRIRKETGDSVEKDVQTGSSVEASPIRPDPPAPIPPQRDGGKPKIIEPTWKASFINTLKAQPMIFLIPVLLPISWALHFTHQNPAAIFTVSLLAVVPLAGGLSFATEELASRLGDAWGGLLNATFGNAVELLIAILALVDGQLDIVQASMIGSILSNILLVLGMSYFAGGLRFHEQMYGIAGAQMHISLLGITLAAIVMPAAYHFAFPSTVETVSNIAQGYRPPEGEELVALLAMSRGLSIILLAVYGMFLTFQLYTHAYLFRIPRHPPVHPLPGPQPHHDSVFPVPSWVPSIVDSSTSSASSIASRSSTSLHTDAHHGGAFKRLRRWSLGTAMKSPDRRSRGTTGTTGTLHGDEEAILEGIPLPSPILQPHEHMTSAATEDMVRTTSRASHASLRSRDSPRSYLGPTSDLLAQQDQELAIRRQIEEEDQEEHVIEPKVRVWFAAGMLTLMTALAGVTAEWLVDSIDGLTATGNVSREFVGLILLPVIGNSVEHITAVTVSVKDKLNLSMSIAVGSSIQVSLCLLPILVLIGWAIGQPMMLFFDVFETIIIVIAVLLVNFAISDGRTNWLEGATLIMAYISIALVAWYYDPIRIV</sequence>
<dbReference type="EMBL" id="NBSH01000013">
    <property type="protein sequence ID" value="ORX34710.1"/>
    <property type="molecule type" value="Genomic_DNA"/>
</dbReference>
<dbReference type="InterPro" id="IPR004713">
    <property type="entry name" value="CaH_exchang"/>
</dbReference>
<dbReference type="InterPro" id="IPR004837">
    <property type="entry name" value="NaCa_Exmemb"/>
</dbReference>
<feature type="region of interest" description="Disordered" evidence="8">
    <location>
        <begin position="520"/>
        <end position="542"/>
    </location>
</feature>
<keyword evidence="6" id="KW-0406">Ion transport</keyword>
<feature type="compositionally biased region" description="Basic and acidic residues" evidence="8">
    <location>
        <begin position="191"/>
        <end position="202"/>
    </location>
</feature>
<dbReference type="GO" id="GO:0000329">
    <property type="term" value="C:fungal-type vacuole membrane"/>
    <property type="evidence" value="ECO:0007669"/>
    <property type="project" value="TreeGrafter"/>
</dbReference>
<feature type="region of interest" description="Disordered" evidence="8">
    <location>
        <begin position="1"/>
        <end position="137"/>
    </location>
</feature>
<dbReference type="GO" id="GO:0012505">
    <property type="term" value="C:endomembrane system"/>
    <property type="evidence" value="ECO:0007669"/>
    <property type="project" value="UniProtKB-SubCell"/>
</dbReference>
<feature type="transmembrane region" description="Helical" evidence="9">
    <location>
        <begin position="272"/>
        <end position="292"/>
    </location>
</feature>
<keyword evidence="3" id="KW-0813">Transport</keyword>
<evidence type="ECO:0000256" key="4">
    <source>
        <dbReference type="ARBA" id="ARBA00022692"/>
    </source>
</evidence>
<dbReference type="Pfam" id="PF01699">
    <property type="entry name" value="Na_Ca_ex"/>
    <property type="match status" value="2"/>
</dbReference>
<feature type="transmembrane region" description="Helical" evidence="9">
    <location>
        <begin position="756"/>
        <end position="776"/>
    </location>
</feature>
<dbReference type="STRING" id="4999.A0A1Y1U9K0"/>
<feature type="region of interest" description="Disordered" evidence="8">
    <location>
        <begin position="565"/>
        <end position="595"/>
    </location>
</feature>
<proteinExistence type="inferred from homology"/>
<dbReference type="Proteomes" id="UP000193218">
    <property type="component" value="Unassembled WGS sequence"/>
</dbReference>
<dbReference type="RefSeq" id="XP_021868952.1">
    <property type="nucleotide sequence ID" value="XM_022019173.1"/>
</dbReference>
<dbReference type="AlphaFoldDB" id="A0A1Y1U9K0"/>
<feature type="transmembrane region" description="Helical" evidence="9">
    <location>
        <begin position="699"/>
        <end position="722"/>
    </location>
</feature>
<dbReference type="Gene3D" id="1.20.1420.30">
    <property type="entry name" value="NCX, central ion-binding region"/>
    <property type="match status" value="2"/>
</dbReference>
<comment type="subcellular location">
    <subcellularLocation>
        <location evidence="1">Endomembrane system</location>
        <topology evidence="1">Multi-pass membrane protein</topology>
    </subcellularLocation>
</comment>
<evidence type="ECO:0000256" key="6">
    <source>
        <dbReference type="ARBA" id="ARBA00023065"/>
    </source>
</evidence>
<feature type="region of interest" description="Disordered" evidence="8">
    <location>
        <begin position="190"/>
        <end position="229"/>
    </location>
</feature>
<feature type="transmembrane region" description="Helical" evidence="9">
    <location>
        <begin position="332"/>
        <end position="354"/>
    </location>
</feature>
<comment type="caution">
    <text evidence="11">The sequence shown here is derived from an EMBL/GenBank/DDBJ whole genome shotgun (WGS) entry which is preliminary data.</text>
</comment>
<evidence type="ECO:0000313" key="11">
    <source>
        <dbReference type="EMBL" id="ORX34710.1"/>
    </source>
</evidence>
<dbReference type="PANTHER" id="PTHR31503">
    <property type="entry name" value="VACUOLAR CALCIUM ION TRANSPORTER"/>
    <property type="match status" value="1"/>
</dbReference>
<dbReference type="FunFam" id="1.20.1420.30:FF:000024">
    <property type="entry name" value="Calcium/proton exchanger, variant"/>
    <property type="match status" value="1"/>
</dbReference>
<dbReference type="GO" id="GO:0006874">
    <property type="term" value="P:intracellular calcium ion homeostasis"/>
    <property type="evidence" value="ECO:0007669"/>
    <property type="project" value="TreeGrafter"/>
</dbReference>
<reference evidence="11 12" key="1">
    <citation type="submission" date="2017-03" db="EMBL/GenBank/DDBJ databases">
        <title>Widespread Adenine N6-methylation of Active Genes in Fungi.</title>
        <authorList>
            <consortium name="DOE Joint Genome Institute"/>
            <person name="Mondo S.J."/>
            <person name="Dannebaum R.O."/>
            <person name="Kuo R.C."/>
            <person name="Louie K.B."/>
            <person name="Bewick A.J."/>
            <person name="Labutti K."/>
            <person name="Haridas S."/>
            <person name="Kuo A."/>
            <person name="Salamov A."/>
            <person name="Ahrendt S.R."/>
            <person name="Lau R."/>
            <person name="Bowen B.P."/>
            <person name="Lipzen A."/>
            <person name="Sullivan W."/>
            <person name="Andreopoulos W.B."/>
            <person name="Clum A."/>
            <person name="Lindquist E."/>
            <person name="Daum C."/>
            <person name="Northen T.R."/>
            <person name="Ramamoorthy G."/>
            <person name="Schmitz R.J."/>
            <person name="Gryganskyi A."/>
            <person name="Culley D."/>
            <person name="Magnuson J."/>
            <person name="James T.Y."/>
            <person name="O'Malley M.A."/>
            <person name="Stajich J.E."/>
            <person name="Spatafora J.W."/>
            <person name="Visel A."/>
            <person name="Grigoriev I.V."/>
        </authorList>
    </citation>
    <scope>NUCLEOTIDE SEQUENCE [LARGE SCALE GENOMIC DNA]</scope>
    <source>
        <strain evidence="11 12">NRRL Y-17943</strain>
    </source>
</reference>
<feature type="transmembrane region" description="Helical" evidence="9">
    <location>
        <begin position="374"/>
        <end position="393"/>
    </location>
</feature>
<feature type="domain" description="Sodium/calcium exchanger membrane region" evidence="10">
    <location>
        <begin position="631"/>
        <end position="774"/>
    </location>
</feature>
<feature type="compositionally biased region" description="Polar residues" evidence="8">
    <location>
        <begin position="23"/>
        <end position="35"/>
    </location>
</feature>
<name>A0A1Y1U9K0_9TREE</name>
<evidence type="ECO:0000256" key="2">
    <source>
        <dbReference type="ARBA" id="ARBA00008170"/>
    </source>
</evidence>
<feature type="transmembrane region" description="Helical" evidence="9">
    <location>
        <begin position="666"/>
        <end position="687"/>
    </location>
</feature>
<keyword evidence="5 9" id="KW-1133">Transmembrane helix</keyword>
<organism evidence="11 12">
    <name type="scientific">Kockovaella imperatae</name>
    <dbReference type="NCBI Taxonomy" id="4999"/>
    <lineage>
        <taxon>Eukaryota</taxon>
        <taxon>Fungi</taxon>
        <taxon>Dikarya</taxon>
        <taxon>Basidiomycota</taxon>
        <taxon>Agaricomycotina</taxon>
        <taxon>Tremellomycetes</taxon>
        <taxon>Tremellales</taxon>
        <taxon>Cuniculitremaceae</taxon>
        <taxon>Kockovaella</taxon>
    </lineage>
</organism>
<dbReference type="InParanoid" id="A0A1Y1U9K0"/>
<feature type="transmembrane region" description="Helical" evidence="9">
    <location>
        <begin position="304"/>
        <end position="326"/>
    </location>
</feature>
<protein>
    <submittedName>
        <fullName evidence="11">Sodium/calcium exchanger protein-domain-containing protein</fullName>
    </submittedName>
</protein>
<dbReference type="OrthoDB" id="1699231at2759"/>
<comment type="similarity">
    <text evidence="2">Belongs to the Ca(2+):cation antiporter (CaCA) (TC 2.A.19) family.</text>
</comment>
<dbReference type="GO" id="GO:0015369">
    <property type="term" value="F:calcium:proton antiporter activity"/>
    <property type="evidence" value="ECO:0007669"/>
    <property type="project" value="TreeGrafter"/>
</dbReference>
<dbReference type="GeneID" id="33560982"/>
<evidence type="ECO:0000256" key="3">
    <source>
        <dbReference type="ARBA" id="ARBA00022448"/>
    </source>
</evidence>
<keyword evidence="4 9" id="KW-0812">Transmembrane</keyword>
<dbReference type="PANTHER" id="PTHR31503:SF20">
    <property type="entry name" value="CA(2+)_H(+) EXCHANGER, PUTATIVE (EUROFUNG)-RELATED"/>
    <property type="match status" value="1"/>
</dbReference>
<evidence type="ECO:0000256" key="5">
    <source>
        <dbReference type="ARBA" id="ARBA00022989"/>
    </source>
</evidence>
<dbReference type="InterPro" id="IPR044880">
    <property type="entry name" value="NCX_ion-bd_dom_sf"/>
</dbReference>
<accession>A0A1Y1U9K0</accession>
<evidence type="ECO:0000256" key="9">
    <source>
        <dbReference type="SAM" id="Phobius"/>
    </source>
</evidence>
<evidence type="ECO:0000313" key="12">
    <source>
        <dbReference type="Proteomes" id="UP000193218"/>
    </source>
</evidence>
<feature type="compositionally biased region" description="Pro residues" evidence="8">
    <location>
        <begin position="214"/>
        <end position="223"/>
    </location>
</feature>
<evidence type="ECO:0000256" key="8">
    <source>
        <dbReference type="SAM" id="MobiDB-lite"/>
    </source>
</evidence>
<evidence type="ECO:0000256" key="7">
    <source>
        <dbReference type="ARBA" id="ARBA00023136"/>
    </source>
</evidence>
<feature type="transmembrane region" description="Helical" evidence="9">
    <location>
        <begin position="628"/>
        <end position="646"/>
    </location>
</feature>
<evidence type="ECO:0000256" key="1">
    <source>
        <dbReference type="ARBA" id="ARBA00004127"/>
    </source>
</evidence>